<evidence type="ECO:0000256" key="1">
    <source>
        <dbReference type="SAM" id="SignalP"/>
    </source>
</evidence>
<reference evidence="2 3" key="1">
    <citation type="submission" date="2022-11" db="EMBL/GenBank/DDBJ databases">
        <title>The characterization of three novel Bacteroidetes species and genomic analysis of their roles in tidal elemental geochemical cycles.</title>
        <authorList>
            <person name="Ma K.-J."/>
        </authorList>
    </citation>
    <scope>NUCLEOTIDE SEQUENCE [LARGE SCALE GENOMIC DNA]</scope>
    <source>
        <strain evidence="2 3">M82</strain>
    </source>
</reference>
<name>A0ABT3RB43_9BACT</name>
<dbReference type="Proteomes" id="UP001207228">
    <property type="component" value="Unassembled WGS sequence"/>
</dbReference>
<protein>
    <submittedName>
        <fullName evidence="2">T9SS type A sorting domain-containing protein</fullName>
    </submittedName>
</protein>
<keyword evidence="3" id="KW-1185">Reference proteome</keyword>
<accession>A0ABT3RB43</accession>
<dbReference type="RefSeq" id="WP_266050769.1">
    <property type="nucleotide sequence ID" value="NZ_JAPFQO010000001.1"/>
</dbReference>
<feature type="chain" id="PRO_5046508377" evidence="1">
    <location>
        <begin position="22"/>
        <end position="466"/>
    </location>
</feature>
<evidence type="ECO:0000313" key="2">
    <source>
        <dbReference type="EMBL" id="MCX2738717.1"/>
    </source>
</evidence>
<feature type="signal peptide" evidence="1">
    <location>
        <begin position="1"/>
        <end position="21"/>
    </location>
</feature>
<sequence>MKTKLYLSVLAFLLLPVLARATHINGGFISYTVDPQNPRNFNFTLTLITNHFSTAEDPDITAQMGDGNSVIVPRASVKRYNDVYDLELFRWTYTYATPGNYTVGWIGPNRDHNILNMQSPSDILSYYAYTTVIANPLSANRHGIHLAGLPILEGSVGEPLKHNLAAYDADGDKLIYQLVTLKMQDREGNIRNVPGYEIPNGLTIDEYGELRWDAPAAAGRYAIAVQMIEYRNGLVQGLGVADFMVIIAPKEKDIAPSLALLNKGRLTQNDDGSVNVKPGELFKLEYFLRKHPNSATSVKAMLHSEIDTLELVPVNVAVRDSADGKAVTVSFTPAPEMVREHPYIIALSALSQEKHPQSDSYYPSAAWEFTYVYVGEHQPTSSEGGLKEPGFTLYPNPVANKFIVEAPDMPGMFVHFFDANGKRTAALKLKPGKNHFARPASFSSGLYFYTIYSRFKPVGSGKLVVK</sequence>
<proteinExistence type="predicted"/>
<evidence type="ECO:0000313" key="3">
    <source>
        <dbReference type="Proteomes" id="UP001207228"/>
    </source>
</evidence>
<organism evidence="2 3">
    <name type="scientific">Pontibacter anaerobius</name>
    <dbReference type="NCBI Taxonomy" id="2993940"/>
    <lineage>
        <taxon>Bacteria</taxon>
        <taxon>Pseudomonadati</taxon>
        <taxon>Bacteroidota</taxon>
        <taxon>Cytophagia</taxon>
        <taxon>Cytophagales</taxon>
        <taxon>Hymenobacteraceae</taxon>
        <taxon>Pontibacter</taxon>
    </lineage>
</organism>
<keyword evidence="1" id="KW-0732">Signal</keyword>
<comment type="caution">
    <text evidence="2">The sequence shown here is derived from an EMBL/GenBank/DDBJ whole genome shotgun (WGS) entry which is preliminary data.</text>
</comment>
<gene>
    <name evidence="2" type="ORF">OO017_02060</name>
</gene>
<dbReference type="EMBL" id="JAPFQO010000001">
    <property type="protein sequence ID" value="MCX2738717.1"/>
    <property type="molecule type" value="Genomic_DNA"/>
</dbReference>